<evidence type="ECO:0000256" key="9">
    <source>
        <dbReference type="SAM" id="Phobius"/>
    </source>
</evidence>
<keyword evidence="5 9" id="KW-1133">Transmembrane helix</keyword>
<dbReference type="InterPro" id="IPR001320">
    <property type="entry name" value="Iontro_rcpt_C"/>
</dbReference>
<dbReference type="RefSeq" id="XP_046586236.1">
    <property type="nucleotide sequence ID" value="XM_046730280.1"/>
</dbReference>
<evidence type="ECO:0000256" key="3">
    <source>
        <dbReference type="ARBA" id="ARBA00022475"/>
    </source>
</evidence>
<evidence type="ECO:0000256" key="1">
    <source>
        <dbReference type="ARBA" id="ARBA00004651"/>
    </source>
</evidence>
<dbReference type="PANTHER" id="PTHR42643">
    <property type="entry name" value="IONOTROPIC RECEPTOR 20A-RELATED"/>
    <property type="match status" value="1"/>
</dbReference>
<keyword evidence="8" id="KW-0325">Glycoprotein</keyword>
<comment type="similarity">
    <text evidence="2">Belongs to the glutamate-gated ion channel (TC 1.A.10.1) family.</text>
</comment>
<evidence type="ECO:0000313" key="12">
    <source>
        <dbReference type="RefSeq" id="XP_046586236.1"/>
    </source>
</evidence>
<evidence type="ECO:0000256" key="7">
    <source>
        <dbReference type="ARBA" id="ARBA00023170"/>
    </source>
</evidence>
<keyword evidence="6 9" id="KW-0472">Membrane</keyword>
<feature type="transmembrane region" description="Helical" evidence="9">
    <location>
        <begin position="118"/>
        <end position="136"/>
    </location>
</feature>
<organism evidence="11 12">
    <name type="scientific">Neodiprion lecontei</name>
    <name type="common">Redheaded pine sawfly</name>
    <dbReference type="NCBI Taxonomy" id="441921"/>
    <lineage>
        <taxon>Eukaryota</taxon>
        <taxon>Metazoa</taxon>
        <taxon>Ecdysozoa</taxon>
        <taxon>Arthropoda</taxon>
        <taxon>Hexapoda</taxon>
        <taxon>Insecta</taxon>
        <taxon>Pterygota</taxon>
        <taxon>Neoptera</taxon>
        <taxon>Endopterygota</taxon>
        <taxon>Hymenoptera</taxon>
        <taxon>Tenthredinoidea</taxon>
        <taxon>Diprionidae</taxon>
        <taxon>Diprioninae</taxon>
        <taxon>Neodiprion</taxon>
    </lineage>
</organism>
<comment type="subcellular location">
    <subcellularLocation>
        <location evidence="1">Cell membrane</location>
        <topology evidence="1">Multi-pass membrane protein</topology>
    </subcellularLocation>
</comment>
<evidence type="ECO:0000313" key="11">
    <source>
        <dbReference type="Proteomes" id="UP000829291"/>
    </source>
</evidence>
<evidence type="ECO:0000256" key="2">
    <source>
        <dbReference type="ARBA" id="ARBA00008685"/>
    </source>
</evidence>
<evidence type="ECO:0000256" key="6">
    <source>
        <dbReference type="ARBA" id="ARBA00023136"/>
    </source>
</evidence>
<keyword evidence="11" id="KW-1185">Reference proteome</keyword>
<gene>
    <name evidence="12" type="primary">LOC107223323</name>
</gene>
<dbReference type="InterPro" id="IPR052192">
    <property type="entry name" value="Insect_Ionotropic_Sensory_Rcpt"/>
</dbReference>
<dbReference type="Gene3D" id="3.40.190.10">
    <property type="entry name" value="Periplasmic binding protein-like II"/>
    <property type="match status" value="1"/>
</dbReference>
<evidence type="ECO:0000256" key="8">
    <source>
        <dbReference type="ARBA" id="ARBA00023180"/>
    </source>
</evidence>
<dbReference type="GeneID" id="107223323"/>
<dbReference type="Pfam" id="PF00060">
    <property type="entry name" value="Lig_chan"/>
    <property type="match status" value="1"/>
</dbReference>
<keyword evidence="3" id="KW-1003">Cell membrane</keyword>
<protein>
    <submittedName>
        <fullName evidence="12">Ionotropic receptor 75a-like isoform X2</fullName>
    </submittedName>
</protein>
<evidence type="ECO:0000256" key="4">
    <source>
        <dbReference type="ARBA" id="ARBA00022692"/>
    </source>
</evidence>
<dbReference type="Gene3D" id="1.10.287.70">
    <property type="match status" value="1"/>
</dbReference>
<keyword evidence="4 9" id="KW-0812">Transmembrane</keyword>
<evidence type="ECO:0000259" key="10">
    <source>
        <dbReference type="Pfam" id="PF00060"/>
    </source>
</evidence>
<name>A0ABM3FDY6_NEOLC</name>
<accession>A0ABM3FDY6</accession>
<reference evidence="12" key="1">
    <citation type="submission" date="2025-08" db="UniProtKB">
        <authorList>
            <consortium name="RefSeq"/>
        </authorList>
    </citation>
    <scope>IDENTIFICATION</scope>
    <source>
        <tissue evidence="12">Thorax and Abdomen</tissue>
    </source>
</reference>
<sequence>MSIEEYLQDHTTKALDSMTKFGFAILSHLGDIFNFTMDIEETSFWDQVTENGTHLGMVGILHRSEADISATPALLFKERAILIKAIHPVWPWRTCFMFRSMASRVSDEFIRPFSTKSWIVTAVVVTISVIVLGLTLKVELVKDRFNTWIEVGFVATGIMCQQGSLLVPTSISSRLVVLNLLYFSILIYNYYSASVVSAQLNQPLEKMNDSMHQLAQSNLQIAAEPITYTNFGLTAQKDWEIKEFYVKRWKPLADRTRYIPLEEGFARVAKGGFAYHTDPNTGYPYVERLFTNQMICELTEVHLFRPQMMSLSGRHNSPFTEMAKIGALKLSSAGLLTRQQKRWMARKPMCIRDSFILQSISILTTAPAFIILFVGIFLASMICLWENLIFKSQDSSK</sequence>
<keyword evidence="7" id="KW-0675">Receptor</keyword>
<proteinExistence type="inferred from homology"/>
<dbReference type="SUPFAM" id="SSF53850">
    <property type="entry name" value="Periplasmic binding protein-like II"/>
    <property type="match status" value="1"/>
</dbReference>
<feature type="transmembrane region" description="Helical" evidence="9">
    <location>
        <begin position="148"/>
        <end position="168"/>
    </location>
</feature>
<dbReference type="PANTHER" id="PTHR42643:SF30">
    <property type="entry name" value="IONOTROPIC RECEPTOR 40A-RELATED"/>
    <property type="match status" value="1"/>
</dbReference>
<feature type="transmembrane region" description="Helical" evidence="9">
    <location>
        <begin position="175"/>
        <end position="191"/>
    </location>
</feature>
<dbReference type="Proteomes" id="UP000829291">
    <property type="component" value="Chromosome 2"/>
</dbReference>
<feature type="domain" description="Ionotropic glutamate receptor C-terminal" evidence="10">
    <location>
        <begin position="117"/>
        <end position="376"/>
    </location>
</feature>
<evidence type="ECO:0000256" key="5">
    <source>
        <dbReference type="ARBA" id="ARBA00022989"/>
    </source>
</evidence>